<accession>A0A2K3LT39</accession>
<reference evidence="1 2" key="2">
    <citation type="journal article" date="2017" name="Front. Plant Sci.">
        <title>Gene Classification and Mining of Molecular Markers Useful in Red Clover (Trifolium pratense) Breeding.</title>
        <authorList>
            <person name="Istvanek J."/>
            <person name="Dluhosova J."/>
            <person name="Dluhos P."/>
            <person name="Patkova L."/>
            <person name="Nedelnik J."/>
            <person name="Repkova J."/>
        </authorList>
    </citation>
    <scope>NUCLEOTIDE SEQUENCE [LARGE SCALE GENOMIC DNA]</scope>
    <source>
        <strain evidence="2">cv. Tatra</strain>
        <tissue evidence="1">Young leaves</tissue>
    </source>
</reference>
<protein>
    <submittedName>
        <fullName evidence="1">Uncharacterized protein</fullName>
    </submittedName>
</protein>
<evidence type="ECO:0000313" key="2">
    <source>
        <dbReference type="Proteomes" id="UP000236291"/>
    </source>
</evidence>
<name>A0A2K3LT39_TRIPR</name>
<dbReference type="AlphaFoldDB" id="A0A2K3LT39"/>
<gene>
    <name evidence="1" type="ORF">L195_g037735</name>
</gene>
<feature type="non-terminal residue" evidence="1">
    <location>
        <position position="198"/>
    </location>
</feature>
<sequence length="198" mass="22887">MKEIASTEEQVDHGSLFSESRRKLICYDSDSNSHHHAKKKNKNQNYSNGTKSCDEVITNPLLLEDLSSRFIEAYESRRRGSAHSSKIGLYVENRTLGPSYFLEFKDYVSGQFERTNLGTPERMGRIIGTCDGMLLLENYSCKQMFLVNPLLKWWLRLPFYPITERPPIFRYQGAITRVPRTGKFKLFLADCIEVLGVF</sequence>
<dbReference type="Proteomes" id="UP000236291">
    <property type="component" value="Unassembled WGS sequence"/>
</dbReference>
<reference evidence="1 2" key="1">
    <citation type="journal article" date="2014" name="Am. J. Bot.">
        <title>Genome assembly and annotation for red clover (Trifolium pratense; Fabaceae).</title>
        <authorList>
            <person name="Istvanek J."/>
            <person name="Jaros M."/>
            <person name="Krenek A."/>
            <person name="Repkova J."/>
        </authorList>
    </citation>
    <scope>NUCLEOTIDE SEQUENCE [LARGE SCALE GENOMIC DNA]</scope>
    <source>
        <strain evidence="2">cv. Tatra</strain>
        <tissue evidence="1">Young leaves</tissue>
    </source>
</reference>
<evidence type="ECO:0000313" key="1">
    <source>
        <dbReference type="EMBL" id="PNX81710.1"/>
    </source>
</evidence>
<proteinExistence type="predicted"/>
<comment type="caution">
    <text evidence="1">The sequence shown here is derived from an EMBL/GenBank/DDBJ whole genome shotgun (WGS) entry which is preliminary data.</text>
</comment>
<dbReference type="EMBL" id="ASHM01040423">
    <property type="protein sequence ID" value="PNX81710.1"/>
    <property type="molecule type" value="Genomic_DNA"/>
</dbReference>
<organism evidence="1 2">
    <name type="scientific">Trifolium pratense</name>
    <name type="common">Red clover</name>
    <dbReference type="NCBI Taxonomy" id="57577"/>
    <lineage>
        <taxon>Eukaryota</taxon>
        <taxon>Viridiplantae</taxon>
        <taxon>Streptophyta</taxon>
        <taxon>Embryophyta</taxon>
        <taxon>Tracheophyta</taxon>
        <taxon>Spermatophyta</taxon>
        <taxon>Magnoliopsida</taxon>
        <taxon>eudicotyledons</taxon>
        <taxon>Gunneridae</taxon>
        <taxon>Pentapetalae</taxon>
        <taxon>rosids</taxon>
        <taxon>fabids</taxon>
        <taxon>Fabales</taxon>
        <taxon>Fabaceae</taxon>
        <taxon>Papilionoideae</taxon>
        <taxon>50 kb inversion clade</taxon>
        <taxon>NPAAA clade</taxon>
        <taxon>Hologalegina</taxon>
        <taxon>IRL clade</taxon>
        <taxon>Trifolieae</taxon>
        <taxon>Trifolium</taxon>
    </lineage>
</organism>